<dbReference type="InterPro" id="IPR010667">
    <property type="entry name" value="Phage_T4_Gp19"/>
</dbReference>
<dbReference type="NCBIfam" id="TIGR02241">
    <property type="entry name" value="conserved hypothetical phage tail region protein"/>
    <property type="match status" value="1"/>
</dbReference>
<reference evidence="1 2" key="1">
    <citation type="submission" date="2016-05" db="EMBL/GenBank/DDBJ databases">
        <title>Draft Genome Sequence of Algibacter sp. Strain SK-16 Isolated from the Surface Water of Aburatsubo Inlet.</title>
        <authorList>
            <person name="Wong S.-K."/>
            <person name="Yoshizawa S."/>
            <person name="Nakajima Y."/>
            <person name="Ogura Y."/>
            <person name="Tetsuya H."/>
            <person name="Hamasaki K."/>
        </authorList>
    </citation>
    <scope>NUCLEOTIDE SEQUENCE [LARGE SCALE GENOMIC DNA]</scope>
    <source>
        <strain evidence="1 2">SK-16</strain>
    </source>
</reference>
<proteinExistence type="predicted"/>
<dbReference type="Pfam" id="PF06841">
    <property type="entry name" value="Phage_T4_gp19"/>
    <property type="match status" value="1"/>
</dbReference>
<dbReference type="InterPro" id="IPR011747">
    <property type="entry name" value="CHP02241"/>
</dbReference>
<dbReference type="OrthoDB" id="9799891at2"/>
<sequence>MSDYPLPGFYFRLTFPLELGLFDTSFKEVSGMSMEMGIEEIAEGGENRFKHRVPTGAKYQNLVLKRGVTSSISALSLWCEATIGGGLSSSIITQTVILSLLDEDSFPIKNWSFVNAWPVKWEFSPLNSMNNEILIESLELAYDYSLVI</sequence>
<organism evidence="1 2">
    <name type="scientific">Flavivirga aquatica</name>
    <dbReference type="NCBI Taxonomy" id="1849968"/>
    <lineage>
        <taxon>Bacteria</taxon>
        <taxon>Pseudomonadati</taxon>
        <taxon>Bacteroidota</taxon>
        <taxon>Flavobacteriia</taxon>
        <taxon>Flavobacteriales</taxon>
        <taxon>Flavobacteriaceae</taxon>
        <taxon>Flavivirga</taxon>
    </lineage>
</organism>
<evidence type="ECO:0000313" key="1">
    <source>
        <dbReference type="EMBL" id="OEJ98592.1"/>
    </source>
</evidence>
<dbReference type="PANTHER" id="PTHR38009:SF1">
    <property type="entry name" value="CONSERVED HYPOTHETICAL PHAGE TAIL PROTEIN"/>
    <property type="match status" value="1"/>
</dbReference>
<comment type="caution">
    <text evidence="1">The sequence shown here is derived from an EMBL/GenBank/DDBJ whole genome shotgun (WGS) entry which is preliminary data.</text>
</comment>
<gene>
    <name evidence="1" type="ORF">A8C32_05170</name>
</gene>
<dbReference type="PANTHER" id="PTHR38009">
    <property type="entry name" value="CONSERVED HYPOTHETICAL PHAGE TAIL PROTEIN"/>
    <property type="match status" value="1"/>
</dbReference>
<dbReference type="GO" id="GO:0005198">
    <property type="term" value="F:structural molecule activity"/>
    <property type="evidence" value="ECO:0007669"/>
    <property type="project" value="InterPro"/>
</dbReference>
<dbReference type="AlphaFoldDB" id="A0A1E5SHK0"/>
<evidence type="ECO:0000313" key="2">
    <source>
        <dbReference type="Proteomes" id="UP000095713"/>
    </source>
</evidence>
<accession>A0A1E5SHK0</accession>
<dbReference type="EMBL" id="MDJD01000054">
    <property type="protein sequence ID" value="OEJ98592.1"/>
    <property type="molecule type" value="Genomic_DNA"/>
</dbReference>
<name>A0A1E5SHK0_9FLAO</name>
<dbReference type="RefSeq" id="WP_069831280.1">
    <property type="nucleotide sequence ID" value="NZ_MDJD01000054.1"/>
</dbReference>
<protein>
    <submittedName>
        <fullName evidence="1">Phage tail protein</fullName>
    </submittedName>
</protein>
<keyword evidence="2" id="KW-1185">Reference proteome</keyword>
<dbReference type="Proteomes" id="UP000095713">
    <property type="component" value="Unassembled WGS sequence"/>
</dbReference>
<dbReference type="STRING" id="1849968.A8C32_05170"/>